<dbReference type="EMBL" id="ML735416">
    <property type="protein sequence ID" value="KAE8384017.1"/>
    <property type="molecule type" value="Genomic_DNA"/>
</dbReference>
<evidence type="ECO:0000313" key="3">
    <source>
        <dbReference type="EMBL" id="KAF5863021.1"/>
    </source>
</evidence>
<dbReference type="EMBL" id="SPNV01000060">
    <property type="protein sequence ID" value="KAF5863021.1"/>
    <property type="molecule type" value="Genomic_DNA"/>
</dbReference>
<feature type="region of interest" description="Disordered" evidence="1">
    <location>
        <begin position="29"/>
        <end position="93"/>
    </location>
</feature>
<accession>A0A8H6A722</accession>
<sequence>MIPFNQLNAPYHSIQNPLYVRAATPPPKLATTLETPTSLSLSWTEEPTSPSSSTCASPIAMEHAYARVAPPKRPSPPQENTNPDQTSKKQRTEPAEYADLLELYKLIKKDVQAKYSLPGEDTTLAPWVSEAMVLLDHAEREAMEHGVHVTALDEEIERLQKLVEQMRRSCPLKLAVGSVRRMMWTTYSHDVEGKKIVEDKISLLGRGAERE</sequence>
<reference evidence="3 4" key="1">
    <citation type="submission" date="2019-04" db="EMBL/GenBank/DDBJ databases">
        <title>Aspergillus burnettii sp. nov., novel species from soil in southeast Queensland.</title>
        <authorList>
            <person name="Gilchrist C.L.M."/>
            <person name="Pitt J.I."/>
            <person name="Lange L."/>
            <person name="Lacey H.J."/>
            <person name="Vuong D."/>
            <person name="Midgley D.J."/>
            <person name="Greenfield P."/>
            <person name="Bradbury M."/>
            <person name="Lacey E."/>
            <person name="Busk P.K."/>
            <person name="Pilgaard B."/>
            <person name="Chooi Y.H."/>
            <person name="Piggott A.M."/>
        </authorList>
    </citation>
    <scope>NUCLEOTIDE SEQUENCE [LARGE SCALE GENOMIC DNA]</scope>
    <source>
        <strain evidence="3 4">FRR 5400</strain>
    </source>
</reference>
<evidence type="ECO:0000313" key="4">
    <source>
        <dbReference type="Proteomes" id="UP000541154"/>
    </source>
</evidence>
<keyword evidence="4" id="KW-1185">Reference proteome</keyword>
<evidence type="ECO:0000313" key="2">
    <source>
        <dbReference type="EMBL" id="KAE8384017.1"/>
    </source>
</evidence>
<accession>A0A5N6FCX0</accession>
<organism evidence="2">
    <name type="scientific">Petromyces alliaceus</name>
    <name type="common">Aspergillus alliaceus</name>
    <dbReference type="NCBI Taxonomy" id="209559"/>
    <lineage>
        <taxon>Eukaryota</taxon>
        <taxon>Fungi</taxon>
        <taxon>Dikarya</taxon>
        <taxon>Ascomycota</taxon>
        <taxon>Pezizomycotina</taxon>
        <taxon>Eurotiomycetes</taxon>
        <taxon>Eurotiomycetidae</taxon>
        <taxon>Eurotiales</taxon>
        <taxon>Aspergillaceae</taxon>
        <taxon>Aspergillus</taxon>
        <taxon>Aspergillus subgen. Circumdati</taxon>
    </lineage>
</organism>
<evidence type="ECO:0000256" key="1">
    <source>
        <dbReference type="SAM" id="MobiDB-lite"/>
    </source>
</evidence>
<dbReference type="OMA" id="MRDSAPF"/>
<gene>
    <name evidence="2" type="ORF">BDV23DRAFT_189638</name>
    <name evidence="3" type="ORF">ETB97_010829</name>
</gene>
<dbReference type="AlphaFoldDB" id="A0A5N6FCX0"/>
<dbReference type="Proteomes" id="UP000541154">
    <property type="component" value="Unassembled WGS sequence"/>
</dbReference>
<reference evidence="2" key="2">
    <citation type="submission" date="2019-04" db="EMBL/GenBank/DDBJ databases">
        <title>Friends and foes A comparative genomics studyof 23 Aspergillus species from section Flavi.</title>
        <authorList>
            <consortium name="DOE Joint Genome Institute"/>
            <person name="Kjaerbolling I."/>
            <person name="Vesth T."/>
            <person name="Frisvad J.C."/>
            <person name="Nybo J.L."/>
            <person name="Theobald S."/>
            <person name="Kildgaard S."/>
            <person name="Isbrandt T."/>
            <person name="Kuo A."/>
            <person name="Sato A."/>
            <person name="Lyhne E.K."/>
            <person name="Kogle M.E."/>
            <person name="Wiebenga A."/>
            <person name="Kun R.S."/>
            <person name="Lubbers R.J."/>
            <person name="Makela M.R."/>
            <person name="Barry K."/>
            <person name="Chovatia M."/>
            <person name="Clum A."/>
            <person name="Daum C."/>
            <person name="Haridas S."/>
            <person name="He G."/>
            <person name="LaButti K."/>
            <person name="Lipzen A."/>
            <person name="Mondo S."/>
            <person name="Riley R."/>
            <person name="Salamov A."/>
            <person name="Simmons B.A."/>
            <person name="Magnuson J.K."/>
            <person name="Henrissat B."/>
            <person name="Mortensen U.H."/>
            <person name="Larsen T.O."/>
            <person name="Devries R.P."/>
            <person name="Grigoriev I.V."/>
            <person name="Machida M."/>
            <person name="Baker S.E."/>
            <person name="Andersen M.R."/>
        </authorList>
    </citation>
    <scope>NUCLEOTIDE SEQUENCE [LARGE SCALE GENOMIC DNA]</scope>
    <source>
        <strain evidence="2">IBT 14317</strain>
    </source>
</reference>
<proteinExistence type="predicted"/>
<accession>A0A5N7BR79</accession>
<name>A0A5N6FCX0_PETAA</name>
<dbReference type="Proteomes" id="UP000326877">
    <property type="component" value="Unassembled WGS sequence"/>
</dbReference>
<dbReference type="OrthoDB" id="4459243at2759"/>
<feature type="compositionally biased region" description="Low complexity" evidence="1">
    <location>
        <begin position="31"/>
        <end position="58"/>
    </location>
</feature>
<protein>
    <submittedName>
        <fullName evidence="2">Uncharacterized protein</fullName>
    </submittedName>
</protein>